<comment type="caution">
    <text evidence="3">The sequence shown here is derived from an EMBL/GenBank/DDBJ whole genome shotgun (WGS) entry which is preliminary data.</text>
</comment>
<proteinExistence type="predicted"/>
<evidence type="ECO:0000313" key="4">
    <source>
        <dbReference type="Proteomes" id="UP001348641"/>
    </source>
</evidence>
<evidence type="ECO:0000313" key="3">
    <source>
        <dbReference type="EMBL" id="MEE2050660.1"/>
    </source>
</evidence>
<protein>
    <submittedName>
        <fullName evidence="3">Cupin domain-containing protein</fullName>
    </submittedName>
</protein>
<dbReference type="EMBL" id="JAUUCC010000017">
    <property type="protein sequence ID" value="MEE2050660.1"/>
    <property type="molecule type" value="Genomic_DNA"/>
</dbReference>
<dbReference type="RefSeq" id="WP_330157856.1">
    <property type="nucleotide sequence ID" value="NZ_BAAAJA010000005.1"/>
</dbReference>
<reference evidence="3 4" key="1">
    <citation type="submission" date="2023-07" db="EMBL/GenBank/DDBJ databases">
        <authorList>
            <person name="Girao M."/>
            <person name="Carvalho M.F."/>
        </authorList>
    </citation>
    <scope>NUCLEOTIDE SEQUENCE [LARGE SCALE GENOMIC DNA]</scope>
    <source>
        <strain evidence="3 4">66/93</strain>
    </source>
</reference>
<dbReference type="SUPFAM" id="SSF51182">
    <property type="entry name" value="RmlC-like cupins"/>
    <property type="match status" value="1"/>
</dbReference>
<dbReference type="InterPro" id="IPR011051">
    <property type="entry name" value="RmlC_Cupin_sf"/>
</dbReference>
<name>A0ABU7KMZ4_9ACTN</name>
<dbReference type="Pfam" id="PF07883">
    <property type="entry name" value="Cupin_2"/>
    <property type="match status" value="1"/>
</dbReference>
<dbReference type="InterPro" id="IPR014710">
    <property type="entry name" value="RmlC-like_jellyroll"/>
</dbReference>
<sequence>MIIRTSQRQRLTADNRPHGCPADSAGGFVIRADGTARFDRHFHDVDEFWFVSAGSGTITLDGAEHRVGTGDIVLLSAGVEHDITAVGEELHVFWLTTALPDGQAVEHLHRSPEDAIKHPVPVCPHPSKADRG</sequence>
<dbReference type="Gene3D" id="2.60.120.10">
    <property type="entry name" value="Jelly Rolls"/>
    <property type="match status" value="1"/>
</dbReference>
<evidence type="ECO:0000259" key="2">
    <source>
        <dbReference type="Pfam" id="PF07883"/>
    </source>
</evidence>
<gene>
    <name evidence="3" type="ORF">Q8A49_09130</name>
</gene>
<dbReference type="Proteomes" id="UP001348641">
    <property type="component" value="Unassembled WGS sequence"/>
</dbReference>
<organism evidence="3 4">
    <name type="scientific">Nocardiopsis tropica</name>
    <dbReference type="NCBI Taxonomy" id="109330"/>
    <lineage>
        <taxon>Bacteria</taxon>
        <taxon>Bacillati</taxon>
        <taxon>Actinomycetota</taxon>
        <taxon>Actinomycetes</taxon>
        <taxon>Streptosporangiales</taxon>
        <taxon>Nocardiopsidaceae</taxon>
        <taxon>Nocardiopsis</taxon>
    </lineage>
</organism>
<accession>A0ABU7KMZ4</accession>
<feature type="domain" description="Cupin type-2" evidence="2">
    <location>
        <begin position="33"/>
        <end position="95"/>
    </location>
</feature>
<feature type="region of interest" description="Disordered" evidence="1">
    <location>
        <begin position="111"/>
        <end position="132"/>
    </location>
</feature>
<dbReference type="InterPro" id="IPR013096">
    <property type="entry name" value="Cupin_2"/>
</dbReference>
<evidence type="ECO:0000256" key="1">
    <source>
        <dbReference type="SAM" id="MobiDB-lite"/>
    </source>
</evidence>